<dbReference type="Pfam" id="PF01943">
    <property type="entry name" value="Polysacc_synt"/>
    <property type="match status" value="1"/>
</dbReference>
<dbReference type="RefSeq" id="WP_200778717.1">
    <property type="nucleotide sequence ID" value="NZ_FNPD01000005.1"/>
</dbReference>
<keyword evidence="4 6" id="KW-1133">Transmembrane helix</keyword>
<feature type="transmembrane region" description="Helical" evidence="6">
    <location>
        <begin position="89"/>
        <end position="108"/>
    </location>
</feature>
<dbReference type="PANTHER" id="PTHR30250">
    <property type="entry name" value="PST FAMILY PREDICTED COLANIC ACID TRANSPORTER"/>
    <property type="match status" value="1"/>
</dbReference>
<keyword evidence="5 6" id="KW-0472">Membrane</keyword>
<feature type="transmembrane region" description="Helical" evidence="6">
    <location>
        <begin position="402"/>
        <end position="427"/>
    </location>
</feature>
<dbReference type="InterPro" id="IPR002797">
    <property type="entry name" value="Polysacc_synth"/>
</dbReference>
<feature type="transmembrane region" description="Helical" evidence="6">
    <location>
        <begin position="347"/>
        <end position="366"/>
    </location>
</feature>
<feature type="transmembrane region" description="Helical" evidence="6">
    <location>
        <begin position="306"/>
        <end position="327"/>
    </location>
</feature>
<evidence type="ECO:0000256" key="3">
    <source>
        <dbReference type="ARBA" id="ARBA00022692"/>
    </source>
</evidence>
<accession>A0A1H3FHJ0</accession>
<comment type="subcellular location">
    <subcellularLocation>
        <location evidence="1">Cell membrane</location>
        <topology evidence="1">Multi-pass membrane protein</topology>
    </subcellularLocation>
</comment>
<protein>
    <submittedName>
        <fullName evidence="7">Membrane protein involved in the export of O-antigen and teichoic acid</fullName>
    </submittedName>
</protein>
<dbReference type="EMBL" id="FNPD01000005">
    <property type="protein sequence ID" value="SDX89614.1"/>
    <property type="molecule type" value="Genomic_DNA"/>
</dbReference>
<keyword evidence="8" id="KW-1185">Reference proteome</keyword>
<dbReference type="GO" id="GO:0005886">
    <property type="term" value="C:plasma membrane"/>
    <property type="evidence" value="ECO:0007669"/>
    <property type="project" value="UniProtKB-SubCell"/>
</dbReference>
<feature type="transmembrane region" description="Helical" evidence="6">
    <location>
        <begin position="20"/>
        <end position="42"/>
    </location>
</feature>
<proteinExistence type="predicted"/>
<keyword evidence="3 6" id="KW-0812">Transmembrane</keyword>
<feature type="transmembrane region" description="Helical" evidence="6">
    <location>
        <begin position="261"/>
        <end position="285"/>
    </location>
</feature>
<organism evidence="7 8">
    <name type="scientific">Acetomicrobium thermoterrenum DSM 13490</name>
    <dbReference type="NCBI Taxonomy" id="1120987"/>
    <lineage>
        <taxon>Bacteria</taxon>
        <taxon>Thermotogati</taxon>
        <taxon>Synergistota</taxon>
        <taxon>Synergistia</taxon>
        <taxon>Synergistales</taxon>
        <taxon>Acetomicrobiaceae</taxon>
        <taxon>Acetomicrobium</taxon>
    </lineage>
</organism>
<evidence type="ECO:0000313" key="8">
    <source>
        <dbReference type="Proteomes" id="UP000199266"/>
    </source>
</evidence>
<evidence type="ECO:0000256" key="5">
    <source>
        <dbReference type="ARBA" id="ARBA00023136"/>
    </source>
</evidence>
<evidence type="ECO:0000256" key="6">
    <source>
        <dbReference type="SAM" id="Phobius"/>
    </source>
</evidence>
<dbReference type="PANTHER" id="PTHR30250:SF11">
    <property type="entry name" value="O-ANTIGEN TRANSPORTER-RELATED"/>
    <property type="match status" value="1"/>
</dbReference>
<reference evidence="8" key="1">
    <citation type="submission" date="2016-10" db="EMBL/GenBank/DDBJ databases">
        <authorList>
            <person name="Varghese N."/>
            <person name="Submissions S."/>
        </authorList>
    </citation>
    <scope>NUCLEOTIDE SEQUENCE [LARGE SCALE GENOMIC DNA]</scope>
    <source>
        <strain evidence="8">DSM 13490</strain>
    </source>
</reference>
<feature type="transmembrane region" description="Helical" evidence="6">
    <location>
        <begin position="175"/>
        <end position="194"/>
    </location>
</feature>
<feature type="transmembrane region" description="Helical" evidence="6">
    <location>
        <begin position="226"/>
        <end position="249"/>
    </location>
</feature>
<dbReference type="Proteomes" id="UP000199266">
    <property type="component" value="Unassembled WGS sequence"/>
</dbReference>
<evidence type="ECO:0000256" key="1">
    <source>
        <dbReference type="ARBA" id="ARBA00004651"/>
    </source>
</evidence>
<name>A0A1H3FHJ0_9BACT</name>
<keyword evidence="2" id="KW-1003">Cell membrane</keyword>
<feature type="transmembrane region" description="Helical" evidence="6">
    <location>
        <begin position="48"/>
        <end position="69"/>
    </location>
</feature>
<sequence>MDAKSQQTTMIKSLSLRDNFIWTFIGNVVYSGCQWCMLIIVAKVGNPYMVGEFSLGLAITAPVIMLTNLQLRGVQATDAKREYQFCDYLALRLTTTMLAFIIIIFIIAMSKYKLSTAMVVAAVGLAKCFESISDVFYGLLQQHERMDRIAISMMIKGPLSLVSLGVAVYLTGSVFWGALALGAAWAIVLLSYDIHNGAMVLGEKEKCGMWLQSLIKIRPRWDIKTLYRLAWLALPLGVVMMLISLNANIPRYFIQHYKGEYWLGIYSAMAYLMVAGRTVIGALGQSASPRLAKYYASQDSVSYNKLFYKLLGIGAIIGVIGILVAVLGGEMLLSLIYTPEYAQETNVFVLLMVAAALSYMASFAGYGMTAARYFRSQLPLFVIVTIITTIAAALLIPKLGLIGAALAVILSNFAQLIGSMYIVGLAVRSLKK</sequence>
<evidence type="ECO:0000313" key="7">
    <source>
        <dbReference type="EMBL" id="SDX89614.1"/>
    </source>
</evidence>
<dbReference type="InterPro" id="IPR050833">
    <property type="entry name" value="Poly_Biosynth_Transport"/>
</dbReference>
<dbReference type="AlphaFoldDB" id="A0A1H3FHJ0"/>
<evidence type="ECO:0000256" key="2">
    <source>
        <dbReference type="ARBA" id="ARBA00022475"/>
    </source>
</evidence>
<gene>
    <name evidence="7" type="ORF">SAMN03080603_01052</name>
</gene>
<feature type="transmembrane region" description="Helical" evidence="6">
    <location>
        <begin position="378"/>
        <end position="396"/>
    </location>
</feature>
<evidence type="ECO:0000256" key="4">
    <source>
        <dbReference type="ARBA" id="ARBA00022989"/>
    </source>
</evidence>